<dbReference type="Proteomes" id="UP001314170">
    <property type="component" value="Unassembled WGS sequence"/>
</dbReference>
<gene>
    <name evidence="1" type="ORF">DCAF_LOCUS6775</name>
</gene>
<feature type="non-terminal residue" evidence="1">
    <location>
        <position position="1"/>
    </location>
</feature>
<name>A0AAV1R592_9ROSI</name>
<dbReference type="EMBL" id="CAWUPB010000905">
    <property type="protein sequence ID" value="CAK7329027.1"/>
    <property type="molecule type" value="Genomic_DNA"/>
</dbReference>
<reference evidence="1 2" key="1">
    <citation type="submission" date="2024-01" db="EMBL/GenBank/DDBJ databases">
        <authorList>
            <person name="Waweru B."/>
        </authorList>
    </citation>
    <scope>NUCLEOTIDE SEQUENCE [LARGE SCALE GENOMIC DNA]</scope>
</reference>
<dbReference type="AlphaFoldDB" id="A0AAV1R592"/>
<comment type="caution">
    <text evidence="1">The sequence shown here is derived from an EMBL/GenBank/DDBJ whole genome shotgun (WGS) entry which is preliminary data.</text>
</comment>
<evidence type="ECO:0000313" key="1">
    <source>
        <dbReference type="EMBL" id="CAK7329027.1"/>
    </source>
</evidence>
<keyword evidence="2" id="KW-1185">Reference proteome</keyword>
<organism evidence="1 2">
    <name type="scientific">Dovyalis caffra</name>
    <dbReference type="NCBI Taxonomy" id="77055"/>
    <lineage>
        <taxon>Eukaryota</taxon>
        <taxon>Viridiplantae</taxon>
        <taxon>Streptophyta</taxon>
        <taxon>Embryophyta</taxon>
        <taxon>Tracheophyta</taxon>
        <taxon>Spermatophyta</taxon>
        <taxon>Magnoliopsida</taxon>
        <taxon>eudicotyledons</taxon>
        <taxon>Gunneridae</taxon>
        <taxon>Pentapetalae</taxon>
        <taxon>rosids</taxon>
        <taxon>fabids</taxon>
        <taxon>Malpighiales</taxon>
        <taxon>Salicaceae</taxon>
        <taxon>Flacourtieae</taxon>
        <taxon>Dovyalis</taxon>
    </lineage>
</organism>
<protein>
    <submittedName>
        <fullName evidence="1">Uncharacterized protein</fullName>
    </submittedName>
</protein>
<evidence type="ECO:0000313" key="2">
    <source>
        <dbReference type="Proteomes" id="UP001314170"/>
    </source>
</evidence>
<proteinExistence type="predicted"/>
<sequence length="71" mass="8024">LPSMGRLGFKAAKVIGLSKQYEKKHVGPLEFREKIRRGEDDDDVVCDGDTGYPFLFWSFRSQSAEASKSKL</sequence>
<accession>A0AAV1R592</accession>